<protein>
    <recommendedName>
        <fullName evidence="3">Isochorismatase-like domain-containing protein</fullName>
    </recommendedName>
</protein>
<dbReference type="AlphaFoldDB" id="A0AAE0FNY0"/>
<dbReference type="Gene3D" id="3.40.50.850">
    <property type="entry name" value="Isochorismatase-like"/>
    <property type="match status" value="1"/>
</dbReference>
<reference evidence="1 2" key="1">
    <citation type="journal article" date="2015" name="Genome Biol. Evol.">
        <title>Comparative Genomics of a Bacterivorous Green Alga Reveals Evolutionary Causalities and Consequences of Phago-Mixotrophic Mode of Nutrition.</title>
        <authorList>
            <person name="Burns J.A."/>
            <person name="Paasch A."/>
            <person name="Narechania A."/>
            <person name="Kim E."/>
        </authorList>
    </citation>
    <scope>NUCLEOTIDE SEQUENCE [LARGE SCALE GENOMIC DNA]</scope>
    <source>
        <strain evidence="1 2">PLY_AMNH</strain>
    </source>
</reference>
<gene>
    <name evidence="1" type="ORF">CYMTET_27865</name>
</gene>
<dbReference type="Proteomes" id="UP001190700">
    <property type="component" value="Unassembled WGS sequence"/>
</dbReference>
<feature type="non-terminal residue" evidence="1">
    <location>
        <position position="1"/>
    </location>
</feature>
<accession>A0AAE0FNY0</accession>
<organism evidence="1 2">
    <name type="scientific">Cymbomonas tetramitiformis</name>
    <dbReference type="NCBI Taxonomy" id="36881"/>
    <lineage>
        <taxon>Eukaryota</taxon>
        <taxon>Viridiplantae</taxon>
        <taxon>Chlorophyta</taxon>
        <taxon>Pyramimonadophyceae</taxon>
        <taxon>Pyramimonadales</taxon>
        <taxon>Pyramimonadaceae</taxon>
        <taxon>Cymbomonas</taxon>
    </lineage>
</organism>
<comment type="caution">
    <text evidence="1">The sequence shown here is derived from an EMBL/GenBank/DDBJ whole genome shotgun (WGS) entry which is preliminary data.</text>
</comment>
<keyword evidence="2" id="KW-1185">Reference proteome</keyword>
<evidence type="ECO:0000313" key="2">
    <source>
        <dbReference type="Proteomes" id="UP001190700"/>
    </source>
</evidence>
<name>A0AAE0FNY0_9CHLO</name>
<proteinExistence type="predicted"/>
<evidence type="ECO:0000313" key="1">
    <source>
        <dbReference type="EMBL" id="KAK3263321.1"/>
    </source>
</evidence>
<evidence type="ECO:0008006" key="3">
    <source>
        <dbReference type="Google" id="ProtNLM"/>
    </source>
</evidence>
<sequence length="144" mass="16524">ELWSTLKVLNISTVFYTGMTTNLCLANRPVGPRAAIALGRNAVVVRDLVAGQYKDAEFPVQKHDEANTEYLDWTESFWFPTALGDSEKNGTIVWGLEEPWRDGANVTRDSETLHYRIEELRQQANQFCDARPKDCFPRDLERPY</sequence>
<dbReference type="InterPro" id="IPR036380">
    <property type="entry name" value="Isochorismatase-like_sf"/>
</dbReference>
<dbReference type="EMBL" id="LGRX02015551">
    <property type="protein sequence ID" value="KAK3263321.1"/>
    <property type="molecule type" value="Genomic_DNA"/>
</dbReference>